<accession>A0A1J4JXQ6</accession>
<evidence type="ECO:0000313" key="3">
    <source>
        <dbReference type="Proteomes" id="UP000179807"/>
    </source>
</evidence>
<feature type="transmembrane region" description="Helical" evidence="1">
    <location>
        <begin position="75"/>
        <end position="94"/>
    </location>
</feature>
<feature type="transmembrane region" description="Helical" evidence="1">
    <location>
        <begin position="35"/>
        <end position="55"/>
    </location>
</feature>
<dbReference type="RefSeq" id="XP_068356602.1">
    <property type="nucleotide sequence ID" value="XM_068493263.1"/>
</dbReference>
<keyword evidence="1" id="KW-0472">Membrane</keyword>
<organism evidence="2 3">
    <name type="scientific">Tritrichomonas foetus</name>
    <dbReference type="NCBI Taxonomy" id="1144522"/>
    <lineage>
        <taxon>Eukaryota</taxon>
        <taxon>Metamonada</taxon>
        <taxon>Parabasalia</taxon>
        <taxon>Tritrichomonadida</taxon>
        <taxon>Tritrichomonadidae</taxon>
        <taxon>Tritrichomonas</taxon>
    </lineage>
</organism>
<protein>
    <submittedName>
        <fullName evidence="2">Uncharacterized protein</fullName>
    </submittedName>
</protein>
<keyword evidence="1" id="KW-1133">Transmembrane helix</keyword>
<reference evidence="2" key="1">
    <citation type="submission" date="2016-10" db="EMBL/GenBank/DDBJ databases">
        <authorList>
            <person name="Benchimol M."/>
            <person name="Almeida L.G."/>
            <person name="Vasconcelos A.T."/>
            <person name="Perreira-Neves A."/>
            <person name="Rosa I.A."/>
            <person name="Tasca T."/>
            <person name="Bogo M.R."/>
            <person name="de Souza W."/>
        </authorList>
    </citation>
    <scope>NUCLEOTIDE SEQUENCE [LARGE SCALE GENOMIC DNA]</scope>
    <source>
        <strain evidence="2">K</strain>
    </source>
</reference>
<evidence type="ECO:0000313" key="2">
    <source>
        <dbReference type="EMBL" id="OHT03466.1"/>
    </source>
</evidence>
<sequence length="169" mass="19641">MGNQPNPWWLIIISSLFLIGFTVAAFTAGSNWKRGFLFLISGTFGFLLKFGPFGFTCSFRSMLSSGDFSQMRDMFVMMFFSTLFIVLLQIKDFIPHPFFFPEKTTFGKAQEKNRRLARIGLLHVRHGNGPRIRLCNGHSCWNGRRIAQKLARHLVLHCRRYNWRVRSSL</sequence>
<gene>
    <name evidence="2" type="ORF">TRFO_06722</name>
</gene>
<dbReference type="VEuPathDB" id="TrichDB:TRFO_06722"/>
<evidence type="ECO:0000256" key="1">
    <source>
        <dbReference type="SAM" id="Phobius"/>
    </source>
</evidence>
<proteinExistence type="predicted"/>
<comment type="caution">
    <text evidence="2">The sequence shown here is derived from an EMBL/GenBank/DDBJ whole genome shotgun (WGS) entry which is preliminary data.</text>
</comment>
<keyword evidence="1" id="KW-0812">Transmembrane</keyword>
<feature type="transmembrane region" description="Helical" evidence="1">
    <location>
        <begin position="6"/>
        <end position="28"/>
    </location>
</feature>
<dbReference type="GeneID" id="94827967"/>
<dbReference type="Proteomes" id="UP000179807">
    <property type="component" value="Unassembled WGS sequence"/>
</dbReference>
<name>A0A1J4JXQ6_9EUKA</name>
<dbReference type="EMBL" id="MLAK01000827">
    <property type="protein sequence ID" value="OHT03466.1"/>
    <property type="molecule type" value="Genomic_DNA"/>
</dbReference>
<dbReference type="AlphaFoldDB" id="A0A1J4JXQ6"/>
<keyword evidence="3" id="KW-1185">Reference proteome</keyword>